<feature type="compositionally biased region" description="Low complexity" evidence="1">
    <location>
        <begin position="64"/>
        <end position="83"/>
    </location>
</feature>
<dbReference type="EMBL" id="CP141886">
    <property type="protein sequence ID" value="WRT68003.1"/>
    <property type="molecule type" value="Genomic_DNA"/>
</dbReference>
<feature type="region of interest" description="Disordered" evidence="1">
    <location>
        <begin position="1"/>
        <end position="132"/>
    </location>
</feature>
<evidence type="ECO:0000313" key="3">
    <source>
        <dbReference type="Proteomes" id="UP001329825"/>
    </source>
</evidence>
<name>A0ABZ1D1V8_9TREE</name>
<sequence>MPVSSRKPPPSPQPYLAPSSYSHSSSGHSPSYTPGFSRDPSPAPPYENRINAAPDAFTGTRMLAYGPSGPATAPASALSSNTSYASPPQAAQPNRLPFFEAALARSRGDTPQAYPQPLPSYLPPPDPNHPNLAIGFTQSNTVRFAQGYGRELSRSPSPGLDESFDQDYEPYSYGDDVEKALLDDHQGPVDMMWSEKMTGDEGDLSMAPFRSQSGVSQVPSIHLRGATGSTLSQDGDMAQSSTQHFGPAPTGRVGRRTHNAAGHRRIKQSATLDDNGFFAVDMPIPTRLAQFLPVKGVEEQKSTR</sequence>
<feature type="compositionally biased region" description="Pro residues" evidence="1">
    <location>
        <begin position="114"/>
        <end position="128"/>
    </location>
</feature>
<proteinExistence type="predicted"/>
<dbReference type="Proteomes" id="UP001329825">
    <property type="component" value="Chromosome 6"/>
</dbReference>
<protein>
    <submittedName>
        <fullName evidence="2">Uncharacterized protein</fullName>
    </submittedName>
</protein>
<feature type="compositionally biased region" description="Basic residues" evidence="1">
    <location>
        <begin position="253"/>
        <end position="267"/>
    </location>
</feature>
<organism evidence="2 3">
    <name type="scientific">Kwoniella shivajii</name>
    <dbReference type="NCBI Taxonomy" id="564305"/>
    <lineage>
        <taxon>Eukaryota</taxon>
        <taxon>Fungi</taxon>
        <taxon>Dikarya</taxon>
        <taxon>Basidiomycota</taxon>
        <taxon>Agaricomycotina</taxon>
        <taxon>Tremellomycetes</taxon>
        <taxon>Tremellales</taxon>
        <taxon>Cryptococcaceae</taxon>
        <taxon>Kwoniella</taxon>
    </lineage>
</organism>
<dbReference type="RefSeq" id="XP_062792743.1">
    <property type="nucleotide sequence ID" value="XM_062936692.1"/>
</dbReference>
<reference evidence="2 3" key="1">
    <citation type="submission" date="2024-01" db="EMBL/GenBank/DDBJ databases">
        <title>Comparative genomics of Cryptococcus and Kwoniella reveals pathogenesis evolution and contrasting modes of karyotype evolution via chromosome fusion or intercentromeric recombination.</title>
        <authorList>
            <person name="Coelho M.A."/>
            <person name="David-Palma M."/>
            <person name="Shea T."/>
            <person name="Bowers K."/>
            <person name="McGinley-Smith S."/>
            <person name="Mohammad A.W."/>
            <person name="Gnirke A."/>
            <person name="Yurkov A.M."/>
            <person name="Nowrousian M."/>
            <person name="Sun S."/>
            <person name="Cuomo C.A."/>
            <person name="Heitman J."/>
        </authorList>
    </citation>
    <scope>NUCLEOTIDE SEQUENCE [LARGE SCALE GENOMIC DNA]</scope>
    <source>
        <strain evidence="2">CBS 11374</strain>
    </source>
</reference>
<accession>A0ABZ1D1V8</accession>
<keyword evidence="3" id="KW-1185">Reference proteome</keyword>
<evidence type="ECO:0000256" key="1">
    <source>
        <dbReference type="SAM" id="MobiDB-lite"/>
    </source>
</evidence>
<feature type="region of interest" description="Disordered" evidence="1">
    <location>
        <begin position="231"/>
        <end position="268"/>
    </location>
</feature>
<dbReference type="GeneID" id="87957109"/>
<feature type="compositionally biased region" description="Low complexity" evidence="1">
    <location>
        <begin position="16"/>
        <end position="32"/>
    </location>
</feature>
<gene>
    <name evidence="2" type="ORF">IL334_004978</name>
</gene>
<evidence type="ECO:0000313" key="2">
    <source>
        <dbReference type="EMBL" id="WRT68003.1"/>
    </source>
</evidence>
<feature type="compositionally biased region" description="Polar residues" evidence="1">
    <location>
        <begin position="231"/>
        <end position="244"/>
    </location>
</feature>